<gene>
    <name evidence="1" type="ORF">CVT23_17040</name>
</gene>
<evidence type="ECO:0008006" key="3">
    <source>
        <dbReference type="Google" id="ProtNLM"/>
    </source>
</evidence>
<dbReference type="Proteomes" id="UP000229498">
    <property type="component" value="Unassembled WGS sequence"/>
</dbReference>
<keyword evidence="2" id="KW-1185">Reference proteome</keyword>
<proteinExistence type="predicted"/>
<evidence type="ECO:0000313" key="2">
    <source>
        <dbReference type="Proteomes" id="UP000229498"/>
    </source>
</evidence>
<reference evidence="1 2" key="1">
    <citation type="submission" date="2017-11" db="EMBL/GenBank/DDBJ databases">
        <title>Draft genome sequence of Rhizobiales bacterium SY3-13.</title>
        <authorList>
            <person name="Sun C."/>
        </authorList>
    </citation>
    <scope>NUCLEOTIDE SEQUENCE [LARGE SCALE GENOMIC DNA]</scope>
    <source>
        <strain evidence="1 2">SY3-13</strain>
    </source>
</reference>
<accession>A0A2M9FYE1</accession>
<dbReference type="PANTHER" id="PTHR33986:SF15">
    <property type="entry name" value="MITOCHONDRIAL FISSION PROTEIN ELM1"/>
    <property type="match status" value="1"/>
</dbReference>
<name>A0A2M9FYE1_9PROT</name>
<dbReference type="SUPFAM" id="SSF53756">
    <property type="entry name" value="UDP-Glycosyltransferase/glycogen phosphorylase"/>
    <property type="match status" value="1"/>
</dbReference>
<dbReference type="AlphaFoldDB" id="A0A2M9FYE1"/>
<evidence type="ECO:0000313" key="1">
    <source>
        <dbReference type="EMBL" id="PJK28474.1"/>
    </source>
</evidence>
<dbReference type="EMBL" id="PHIG01000044">
    <property type="protein sequence ID" value="PJK28474.1"/>
    <property type="molecule type" value="Genomic_DNA"/>
</dbReference>
<dbReference type="OrthoDB" id="272235at2"/>
<dbReference type="PANTHER" id="PTHR33986">
    <property type="entry name" value="OS02G0535700 PROTEIN"/>
    <property type="match status" value="1"/>
</dbReference>
<dbReference type="Pfam" id="PF06258">
    <property type="entry name" value="Mito_fiss_Elm1"/>
    <property type="match status" value="1"/>
</dbReference>
<sequence length="303" mass="32750">MLNQCIGLAEAMDVAWTDKRVAIRQPWLSLPPGLWLRPFAALGPGSSDLRPPWPDLLIASGRQTVAIAAAIRRASAGRTFTVQIQKPGIPPRHFDLVVTPQHDRLAGANVVATKGGLNRITPARLETEAARFADSVAHLPRPLIAVLVGGSSKAYRMTEASGRDLAAKLRALAEREGAGLLVTASRRTGEANAAVLREALEGLPHLWWEGIGENPYLGWLGLADAFVVTGDSVNMISEACATGKPVMVHGLPGGTPKFDRFHRLFREAGLVRPFEGLLERYAYEPLNETAEVARIVRARMAAR</sequence>
<comment type="caution">
    <text evidence="1">The sequence shown here is derived from an EMBL/GenBank/DDBJ whole genome shotgun (WGS) entry which is preliminary data.</text>
</comment>
<dbReference type="InterPro" id="IPR009367">
    <property type="entry name" value="Elm1-like"/>
</dbReference>
<protein>
    <recommendedName>
        <fullName evidence="3">Nucleoside-diphosphate sugar epimerase</fullName>
    </recommendedName>
</protein>
<organism evidence="1 2">
    <name type="scientific">Minwuia thermotolerans</name>
    <dbReference type="NCBI Taxonomy" id="2056226"/>
    <lineage>
        <taxon>Bacteria</taxon>
        <taxon>Pseudomonadati</taxon>
        <taxon>Pseudomonadota</taxon>
        <taxon>Alphaproteobacteria</taxon>
        <taxon>Minwuiales</taxon>
        <taxon>Minwuiaceae</taxon>
        <taxon>Minwuia</taxon>
    </lineage>
</organism>